<proteinExistence type="inferred from homology"/>
<evidence type="ECO:0000313" key="4">
    <source>
        <dbReference type="Proteomes" id="UP000030669"/>
    </source>
</evidence>
<evidence type="ECO:0000259" key="2">
    <source>
        <dbReference type="PROSITE" id="PS51471"/>
    </source>
</evidence>
<dbReference type="EMBL" id="KB469303">
    <property type="protein sequence ID" value="EPQ54484.1"/>
    <property type="molecule type" value="Genomic_DNA"/>
</dbReference>
<dbReference type="OrthoDB" id="288590at2759"/>
<accession>S7RNZ3</accession>
<gene>
    <name evidence="3" type="ORF">GLOTRDRAFT_61605</name>
</gene>
<dbReference type="RefSeq" id="XP_007866789.1">
    <property type="nucleotide sequence ID" value="XM_007868598.1"/>
</dbReference>
<dbReference type="InterPro" id="IPR044861">
    <property type="entry name" value="IPNS-like_FE2OG_OXY"/>
</dbReference>
<dbReference type="InterPro" id="IPR050231">
    <property type="entry name" value="Iron_ascorbate_oxido_reductase"/>
</dbReference>
<dbReference type="Proteomes" id="UP000030669">
    <property type="component" value="Unassembled WGS sequence"/>
</dbReference>
<dbReference type="STRING" id="670483.S7RNZ3"/>
<keyword evidence="1" id="KW-0479">Metal-binding</keyword>
<keyword evidence="1" id="KW-0560">Oxidoreductase</keyword>
<dbReference type="GO" id="GO:0016491">
    <property type="term" value="F:oxidoreductase activity"/>
    <property type="evidence" value="ECO:0007669"/>
    <property type="project" value="UniProtKB-KW"/>
</dbReference>
<dbReference type="HOGENOM" id="CLU_010119_6_0_1"/>
<dbReference type="InterPro" id="IPR027443">
    <property type="entry name" value="IPNS-like_sf"/>
</dbReference>
<comment type="similarity">
    <text evidence="1">Belongs to the iron/ascorbate-dependent oxidoreductase family.</text>
</comment>
<dbReference type="GO" id="GO:0046872">
    <property type="term" value="F:metal ion binding"/>
    <property type="evidence" value="ECO:0007669"/>
    <property type="project" value="UniProtKB-KW"/>
</dbReference>
<feature type="domain" description="Fe2OG dioxygenase" evidence="2">
    <location>
        <begin position="186"/>
        <end position="308"/>
    </location>
</feature>
<dbReference type="OMA" id="DESFWVM"/>
<dbReference type="KEGG" id="gtr:GLOTRDRAFT_61605"/>
<dbReference type="Gene3D" id="2.60.120.330">
    <property type="entry name" value="B-lactam Antibiotic, Isopenicillin N Synthase, Chain"/>
    <property type="match status" value="1"/>
</dbReference>
<name>S7RNZ3_GLOTA</name>
<reference evidence="3 4" key="1">
    <citation type="journal article" date="2012" name="Science">
        <title>The Paleozoic origin of enzymatic lignin decomposition reconstructed from 31 fungal genomes.</title>
        <authorList>
            <person name="Floudas D."/>
            <person name="Binder M."/>
            <person name="Riley R."/>
            <person name="Barry K."/>
            <person name="Blanchette R.A."/>
            <person name="Henrissat B."/>
            <person name="Martinez A.T."/>
            <person name="Otillar R."/>
            <person name="Spatafora J.W."/>
            <person name="Yadav J.S."/>
            <person name="Aerts A."/>
            <person name="Benoit I."/>
            <person name="Boyd A."/>
            <person name="Carlson A."/>
            <person name="Copeland A."/>
            <person name="Coutinho P.M."/>
            <person name="de Vries R.P."/>
            <person name="Ferreira P."/>
            <person name="Findley K."/>
            <person name="Foster B."/>
            <person name="Gaskell J."/>
            <person name="Glotzer D."/>
            <person name="Gorecki P."/>
            <person name="Heitman J."/>
            <person name="Hesse C."/>
            <person name="Hori C."/>
            <person name="Igarashi K."/>
            <person name="Jurgens J.A."/>
            <person name="Kallen N."/>
            <person name="Kersten P."/>
            <person name="Kohler A."/>
            <person name="Kuees U."/>
            <person name="Kumar T.K.A."/>
            <person name="Kuo A."/>
            <person name="LaButti K."/>
            <person name="Larrondo L.F."/>
            <person name="Lindquist E."/>
            <person name="Ling A."/>
            <person name="Lombard V."/>
            <person name="Lucas S."/>
            <person name="Lundell T."/>
            <person name="Martin R."/>
            <person name="McLaughlin D.J."/>
            <person name="Morgenstern I."/>
            <person name="Morin E."/>
            <person name="Murat C."/>
            <person name="Nagy L.G."/>
            <person name="Nolan M."/>
            <person name="Ohm R.A."/>
            <person name="Patyshakuliyeva A."/>
            <person name="Rokas A."/>
            <person name="Ruiz-Duenas F.J."/>
            <person name="Sabat G."/>
            <person name="Salamov A."/>
            <person name="Samejima M."/>
            <person name="Schmutz J."/>
            <person name="Slot J.C."/>
            <person name="St John F."/>
            <person name="Stenlid J."/>
            <person name="Sun H."/>
            <person name="Sun S."/>
            <person name="Syed K."/>
            <person name="Tsang A."/>
            <person name="Wiebenga A."/>
            <person name="Young D."/>
            <person name="Pisabarro A."/>
            <person name="Eastwood D.C."/>
            <person name="Martin F."/>
            <person name="Cullen D."/>
            <person name="Grigoriev I.V."/>
            <person name="Hibbett D.S."/>
        </authorList>
    </citation>
    <scope>NUCLEOTIDE SEQUENCE [LARGE SCALE GENOMIC DNA]</scope>
    <source>
        <strain evidence="3 4">ATCC 11539</strain>
    </source>
</reference>
<dbReference type="GeneID" id="19307439"/>
<dbReference type="Pfam" id="PF03171">
    <property type="entry name" value="2OG-FeII_Oxy"/>
    <property type="match status" value="1"/>
</dbReference>
<dbReference type="Pfam" id="PF14226">
    <property type="entry name" value="DIOX_N"/>
    <property type="match status" value="1"/>
</dbReference>
<dbReference type="SUPFAM" id="SSF51197">
    <property type="entry name" value="Clavaminate synthase-like"/>
    <property type="match status" value="1"/>
</dbReference>
<evidence type="ECO:0000256" key="1">
    <source>
        <dbReference type="RuleBase" id="RU003682"/>
    </source>
</evidence>
<dbReference type="InterPro" id="IPR005123">
    <property type="entry name" value="Oxoglu/Fe-dep_dioxygenase_dom"/>
</dbReference>
<keyword evidence="4" id="KW-1185">Reference proteome</keyword>
<dbReference type="PROSITE" id="PS51471">
    <property type="entry name" value="FE2OG_OXY"/>
    <property type="match status" value="1"/>
</dbReference>
<organism evidence="3 4">
    <name type="scientific">Gloeophyllum trabeum (strain ATCC 11539 / FP-39264 / Madison 617)</name>
    <name type="common">Brown rot fungus</name>
    <dbReference type="NCBI Taxonomy" id="670483"/>
    <lineage>
        <taxon>Eukaryota</taxon>
        <taxon>Fungi</taxon>
        <taxon>Dikarya</taxon>
        <taxon>Basidiomycota</taxon>
        <taxon>Agaricomycotina</taxon>
        <taxon>Agaricomycetes</taxon>
        <taxon>Gloeophyllales</taxon>
        <taxon>Gloeophyllaceae</taxon>
        <taxon>Gloeophyllum</taxon>
    </lineage>
</organism>
<dbReference type="InterPro" id="IPR026992">
    <property type="entry name" value="DIOX_N"/>
</dbReference>
<dbReference type="eggNOG" id="KOG0143">
    <property type="taxonomic scope" value="Eukaryota"/>
</dbReference>
<dbReference type="PANTHER" id="PTHR47990">
    <property type="entry name" value="2-OXOGLUTARATE (2OG) AND FE(II)-DEPENDENT OXYGENASE SUPERFAMILY PROTEIN-RELATED"/>
    <property type="match status" value="1"/>
</dbReference>
<keyword evidence="1" id="KW-0408">Iron</keyword>
<evidence type="ECO:0000313" key="3">
    <source>
        <dbReference type="EMBL" id="EPQ54484.1"/>
    </source>
</evidence>
<sequence length="373" mass="42131">MWTVPRPPNDDSYRLSSLPIVSLDPYIHPEGHNGKGRLSTAAALHAACVEYGFFYLDVSTFIHPDEPNELMRLARDFFALPQEEKDNIGLAKEDGARGYQRIGENVTNGKADNHEAIDFYRPVGNPDKSRPLWGNNQWPDIPGFREKYEKWVEKMKELGLIVMEAMATGLGMSPEEWKDLKSKVDDSFWVLRVIGYPPLQSDDDSLSCGSHKDYGCLTFLYQDDTKDALQVYLSRPGTVVRTNIGLPAEEIVEEGGVWISADPVPGCLLVNVGEMWERWTNGLYTSTLHRVIHRGSNYRVSIPFFFEPNFDARVEPLPAAIRMQEGIACSNPYLHGAKHRDVGADGMVPVRYEPVVYGQFLLAKVQNNFAKYE</sequence>
<protein>
    <submittedName>
        <fullName evidence="3">Clavaminate synthase-like protein</fullName>
    </submittedName>
</protein>
<dbReference type="AlphaFoldDB" id="S7RNZ3"/>